<proteinExistence type="predicted"/>
<evidence type="ECO:0000256" key="1">
    <source>
        <dbReference type="SAM" id="Phobius"/>
    </source>
</evidence>
<accession>A0ABT4BPP3</accession>
<dbReference type="Proteomes" id="UP001082703">
    <property type="component" value="Unassembled WGS sequence"/>
</dbReference>
<name>A0ABT4BPP3_9FIRM</name>
<feature type="transmembrane region" description="Helical" evidence="1">
    <location>
        <begin position="33"/>
        <end position="49"/>
    </location>
</feature>
<dbReference type="EMBL" id="JAPOHA010000001">
    <property type="protein sequence ID" value="MCY1712862.1"/>
    <property type="molecule type" value="Genomic_DNA"/>
</dbReference>
<protein>
    <recommendedName>
        <fullName evidence="4">Holin</fullName>
    </recommendedName>
</protein>
<keyword evidence="1" id="KW-1133">Transmembrane helix</keyword>
<reference evidence="2 3" key="1">
    <citation type="submission" date="2022-11" db="EMBL/GenBank/DDBJ databases">
        <authorList>
            <person name="Caiyu Z."/>
        </authorList>
    </citation>
    <scope>NUCLEOTIDE SEQUENCE [LARGE SCALE GENOMIC DNA]</scope>
    <source>
        <strain evidence="2 3">YR-4</strain>
    </source>
</reference>
<keyword evidence="3" id="KW-1185">Reference proteome</keyword>
<dbReference type="RefSeq" id="WP_268056869.1">
    <property type="nucleotide sequence ID" value="NZ_JAPOHA010000001.1"/>
</dbReference>
<organism evidence="2 3">
    <name type="scientific">Caproiciproducens galactitolivorans</name>
    <dbReference type="NCBI Taxonomy" id="642589"/>
    <lineage>
        <taxon>Bacteria</taxon>
        <taxon>Bacillati</taxon>
        <taxon>Bacillota</taxon>
        <taxon>Clostridia</taxon>
        <taxon>Eubacteriales</taxon>
        <taxon>Acutalibacteraceae</taxon>
        <taxon>Caproiciproducens</taxon>
    </lineage>
</organism>
<keyword evidence="1" id="KW-0472">Membrane</keyword>
<gene>
    <name evidence="2" type="ORF">OUY18_01155</name>
</gene>
<evidence type="ECO:0008006" key="4">
    <source>
        <dbReference type="Google" id="ProtNLM"/>
    </source>
</evidence>
<sequence length="79" mass="8433">MSFAGVVFVILLAVVLCFHDIPEMKKQKLYRDITVYVTALILGIVFTVLEAGGAKLPNPADVVAAVCSPVVSMLKGVLE</sequence>
<comment type="caution">
    <text evidence="2">The sequence shown here is derived from an EMBL/GenBank/DDBJ whole genome shotgun (WGS) entry which is preliminary data.</text>
</comment>
<evidence type="ECO:0000313" key="3">
    <source>
        <dbReference type="Proteomes" id="UP001082703"/>
    </source>
</evidence>
<keyword evidence="1" id="KW-0812">Transmembrane</keyword>
<evidence type="ECO:0000313" key="2">
    <source>
        <dbReference type="EMBL" id="MCY1712862.1"/>
    </source>
</evidence>